<keyword evidence="2" id="KW-1185">Reference proteome</keyword>
<dbReference type="PANTHER" id="PTHR33600:SF4">
    <property type="entry name" value="PLASTID DIVISION PROTEIN PDV1"/>
    <property type="match status" value="1"/>
</dbReference>
<dbReference type="Proteomes" id="UP000036987">
    <property type="component" value="Unassembled WGS sequence"/>
</dbReference>
<dbReference type="OrthoDB" id="1613918at2759"/>
<dbReference type="InterPro" id="IPR038939">
    <property type="entry name" value="PDV1/PDV2"/>
</dbReference>
<dbReference type="AlphaFoldDB" id="A0A0K9NWX9"/>
<organism evidence="1 2">
    <name type="scientific">Zostera marina</name>
    <name type="common">Eelgrass</name>
    <dbReference type="NCBI Taxonomy" id="29655"/>
    <lineage>
        <taxon>Eukaryota</taxon>
        <taxon>Viridiplantae</taxon>
        <taxon>Streptophyta</taxon>
        <taxon>Embryophyta</taxon>
        <taxon>Tracheophyta</taxon>
        <taxon>Spermatophyta</taxon>
        <taxon>Magnoliopsida</taxon>
        <taxon>Liliopsida</taxon>
        <taxon>Zosteraceae</taxon>
        <taxon>Zostera</taxon>
    </lineage>
</organism>
<name>A0A0K9NWX9_ZOSMR</name>
<reference evidence="2" key="1">
    <citation type="journal article" date="2016" name="Nature">
        <title>The genome of the seagrass Zostera marina reveals angiosperm adaptation to the sea.</title>
        <authorList>
            <person name="Olsen J.L."/>
            <person name="Rouze P."/>
            <person name="Verhelst B."/>
            <person name="Lin Y.-C."/>
            <person name="Bayer T."/>
            <person name="Collen J."/>
            <person name="Dattolo E."/>
            <person name="De Paoli E."/>
            <person name="Dittami S."/>
            <person name="Maumus F."/>
            <person name="Michel G."/>
            <person name="Kersting A."/>
            <person name="Lauritano C."/>
            <person name="Lohaus R."/>
            <person name="Toepel M."/>
            <person name="Tonon T."/>
            <person name="Vanneste K."/>
            <person name="Amirebrahimi M."/>
            <person name="Brakel J."/>
            <person name="Bostroem C."/>
            <person name="Chovatia M."/>
            <person name="Grimwood J."/>
            <person name="Jenkins J.W."/>
            <person name="Jueterbock A."/>
            <person name="Mraz A."/>
            <person name="Stam W.T."/>
            <person name="Tice H."/>
            <person name="Bornberg-Bauer E."/>
            <person name="Green P.J."/>
            <person name="Pearson G.A."/>
            <person name="Procaccini G."/>
            <person name="Duarte C.M."/>
            <person name="Schmutz J."/>
            <person name="Reusch T.B.H."/>
            <person name="Van de Peer Y."/>
        </authorList>
    </citation>
    <scope>NUCLEOTIDE SEQUENCE [LARGE SCALE GENOMIC DNA]</scope>
    <source>
        <strain evidence="2">cv. Finnish</strain>
    </source>
</reference>
<evidence type="ECO:0000313" key="2">
    <source>
        <dbReference type="Proteomes" id="UP000036987"/>
    </source>
</evidence>
<dbReference type="EMBL" id="LFYR01001508">
    <property type="protein sequence ID" value="KMZ61259.1"/>
    <property type="molecule type" value="Genomic_DNA"/>
</dbReference>
<proteinExistence type="predicted"/>
<dbReference type="GO" id="GO:0010020">
    <property type="term" value="P:chloroplast fission"/>
    <property type="evidence" value="ECO:0007669"/>
    <property type="project" value="InterPro"/>
</dbReference>
<sequence>MKWEMETSLEKIWDLHDKISDAIHGISSTHFFKSTLGNPKTSPFGKNQNQHKTADDEFGEKSGFVFVKELGVYVDDQAIAEARSLNGIRTALENLEDQLEFFNTVQLHQRVEREAAIARLEQSRVILAMKLANHHGQKYKVIEEALSFVGDVHEAGRFGVSENASDQSRSHSCDNLEAVNENNKTSNNLMQFLMSGMSLAKKSLQYDGIGSILGNCTLFAVSMLAVFQLHQRAIKSGFDISYHKKGLTFMANKVPNSSTSSKRIESFSQDTEMNCHLEVLLARG</sequence>
<dbReference type="PANTHER" id="PTHR33600">
    <property type="entry name" value="PLASTID DIVISION PROTEIN PDV2"/>
    <property type="match status" value="1"/>
</dbReference>
<evidence type="ECO:0000313" key="1">
    <source>
        <dbReference type="EMBL" id="KMZ61259.1"/>
    </source>
</evidence>
<dbReference type="OMA" id="KFDHMGG"/>
<protein>
    <submittedName>
        <fullName evidence="1">Plastid division protein PDV1</fullName>
    </submittedName>
</protein>
<gene>
    <name evidence="1" type="ORF">ZOSMA_53G00430</name>
</gene>
<accession>A0A0K9NWX9</accession>
<comment type="caution">
    <text evidence="1">The sequence shown here is derived from an EMBL/GenBank/DDBJ whole genome shotgun (WGS) entry which is preliminary data.</text>
</comment>
<dbReference type="STRING" id="29655.A0A0K9NWX9"/>